<protein>
    <submittedName>
        <fullName evidence="6">HTH-type transcriptional repressor CytR</fullName>
    </submittedName>
</protein>
<evidence type="ECO:0000259" key="5">
    <source>
        <dbReference type="PROSITE" id="PS50932"/>
    </source>
</evidence>
<dbReference type="PANTHER" id="PTHR30146">
    <property type="entry name" value="LACI-RELATED TRANSCRIPTIONAL REPRESSOR"/>
    <property type="match status" value="1"/>
</dbReference>
<organism evidence="6 7">
    <name type="scientific">Yokenella regensburgei</name>
    <dbReference type="NCBI Taxonomy" id="158877"/>
    <lineage>
        <taxon>Bacteria</taxon>
        <taxon>Pseudomonadati</taxon>
        <taxon>Pseudomonadota</taxon>
        <taxon>Gammaproteobacteria</taxon>
        <taxon>Enterobacterales</taxon>
        <taxon>Enterobacteriaceae</taxon>
        <taxon>Yokenella</taxon>
    </lineage>
</organism>
<evidence type="ECO:0000313" key="6">
    <source>
        <dbReference type="EMBL" id="SQA63689.1"/>
    </source>
</evidence>
<dbReference type="InterPro" id="IPR010982">
    <property type="entry name" value="Lambda_DNA-bd_dom_sf"/>
</dbReference>
<sequence length="354" mass="38633">MKGSTKTMKDIAIEACVSVATVSRALNHPEKVAVKTLQRIEKAITVIGYTTHKVKRIINPEQPKIILVVIGSLSLHLIKETIDGIEINAAQHGFKVLINNVGQPQCSVEDIVNLTRATQVDGLLLLGLTTPCKIDEVDELKLIPMVMANEFSLSCRVPSLHVDSLAVAFEVVEYFFHLGHTQIACILGEDQGQTTRNLLHGYTRALQRYQLECDHRFVINSDLTYEAGKNAFSALMGLPERPTAIFCQSDTAALGVVREAKKMGISVPTDISVIGFGNTALAKFSSPALSTVNLPNTLIGQTMVQLLVNKIEGDPGSAYSKIFAHEVIMRESTAPLAEMKRVETVEPEFRAATV</sequence>
<evidence type="ECO:0000256" key="1">
    <source>
        <dbReference type="ARBA" id="ARBA00022491"/>
    </source>
</evidence>
<dbReference type="PROSITE" id="PS50932">
    <property type="entry name" value="HTH_LACI_2"/>
    <property type="match status" value="1"/>
</dbReference>
<feature type="domain" description="HTH lacI-type" evidence="5">
    <location>
        <begin position="6"/>
        <end position="60"/>
    </location>
</feature>
<dbReference type="InterPro" id="IPR028082">
    <property type="entry name" value="Peripla_BP_I"/>
</dbReference>
<dbReference type="Proteomes" id="UP000251313">
    <property type="component" value="Unassembled WGS sequence"/>
</dbReference>
<keyword evidence="2" id="KW-0805">Transcription regulation</keyword>
<dbReference type="Pfam" id="PF00356">
    <property type="entry name" value="LacI"/>
    <property type="match status" value="1"/>
</dbReference>
<dbReference type="SUPFAM" id="SSF53822">
    <property type="entry name" value="Periplasmic binding protein-like I"/>
    <property type="match status" value="1"/>
</dbReference>
<dbReference type="SUPFAM" id="SSF47413">
    <property type="entry name" value="lambda repressor-like DNA-binding domains"/>
    <property type="match status" value="1"/>
</dbReference>
<reference evidence="6 7" key="1">
    <citation type="submission" date="2018-06" db="EMBL/GenBank/DDBJ databases">
        <authorList>
            <consortium name="Pathogen Informatics"/>
            <person name="Doyle S."/>
        </authorList>
    </citation>
    <scope>NUCLEOTIDE SEQUENCE [LARGE SCALE GENOMIC DNA]</scope>
    <source>
        <strain evidence="6 7">NCTC11967</strain>
    </source>
</reference>
<dbReference type="GO" id="GO:0003700">
    <property type="term" value="F:DNA-binding transcription factor activity"/>
    <property type="evidence" value="ECO:0007669"/>
    <property type="project" value="TreeGrafter"/>
</dbReference>
<dbReference type="CDD" id="cd01392">
    <property type="entry name" value="HTH_LacI"/>
    <property type="match status" value="1"/>
</dbReference>
<dbReference type="Gene3D" id="3.40.50.2300">
    <property type="match status" value="2"/>
</dbReference>
<dbReference type="InterPro" id="IPR000843">
    <property type="entry name" value="HTH_LacI"/>
</dbReference>
<evidence type="ECO:0000256" key="4">
    <source>
        <dbReference type="ARBA" id="ARBA00023163"/>
    </source>
</evidence>
<gene>
    <name evidence="6" type="primary">cytR_3</name>
    <name evidence="6" type="ORF">NCTC11967_02760</name>
</gene>
<proteinExistence type="predicted"/>
<name>A0AB38FXK8_9ENTR</name>
<evidence type="ECO:0000256" key="3">
    <source>
        <dbReference type="ARBA" id="ARBA00023125"/>
    </source>
</evidence>
<dbReference type="GO" id="GO:0000976">
    <property type="term" value="F:transcription cis-regulatory region binding"/>
    <property type="evidence" value="ECO:0007669"/>
    <property type="project" value="TreeGrafter"/>
</dbReference>
<keyword evidence="4" id="KW-0804">Transcription</keyword>
<evidence type="ECO:0000313" key="7">
    <source>
        <dbReference type="Proteomes" id="UP000251313"/>
    </source>
</evidence>
<accession>A0AB38FXK8</accession>
<dbReference type="Pfam" id="PF13377">
    <property type="entry name" value="Peripla_BP_3"/>
    <property type="match status" value="1"/>
</dbReference>
<evidence type="ECO:0000256" key="2">
    <source>
        <dbReference type="ARBA" id="ARBA00023015"/>
    </source>
</evidence>
<dbReference type="PANTHER" id="PTHR30146:SF151">
    <property type="entry name" value="HTH-TYPE TRANSCRIPTIONAL REPRESSOR CYTR"/>
    <property type="match status" value="1"/>
</dbReference>
<dbReference type="PROSITE" id="PS00356">
    <property type="entry name" value="HTH_LACI_1"/>
    <property type="match status" value="1"/>
</dbReference>
<dbReference type="SMART" id="SM00354">
    <property type="entry name" value="HTH_LACI"/>
    <property type="match status" value="1"/>
</dbReference>
<dbReference type="AlphaFoldDB" id="A0AB38FXK8"/>
<keyword evidence="1" id="KW-0678">Repressor</keyword>
<keyword evidence="3" id="KW-0238">DNA-binding</keyword>
<dbReference type="RefSeq" id="WP_051860943.1">
    <property type="nucleotide sequence ID" value="NZ_UAVL01000017.1"/>
</dbReference>
<dbReference type="EMBL" id="UAVL01000017">
    <property type="protein sequence ID" value="SQA63689.1"/>
    <property type="molecule type" value="Genomic_DNA"/>
</dbReference>
<dbReference type="Gene3D" id="1.10.260.40">
    <property type="entry name" value="lambda repressor-like DNA-binding domains"/>
    <property type="match status" value="1"/>
</dbReference>
<dbReference type="InterPro" id="IPR046335">
    <property type="entry name" value="LacI/GalR-like_sensor"/>
</dbReference>
<comment type="caution">
    <text evidence="6">The sequence shown here is derived from an EMBL/GenBank/DDBJ whole genome shotgun (WGS) entry which is preliminary data.</text>
</comment>